<dbReference type="Gene3D" id="3.40.1360.10">
    <property type="match status" value="1"/>
</dbReference>
<evidence type="ECO:0000259" key="1">
    <source>
        <dbReference type="Pfam" id="PF13362"/>
    </source>
</evidence>
<reference evidence="3 4" key="1">
    <citation type="journal article" date="2017" name="Antonie Van Leeuwenhoek">
        <title>Rhizobium rhizosphaerae sp. nov., a novel species isolated from rice rhizosphere.</title>
        <authorList>
            <person name="Zhao J.J."/>
            <person name="Zhang J."/>
            <person name="Zhang R.J."/>
            <person name="Zhang C.W."/>
            <person name="Yin H.Q."/>
            <person name="Zhang X.X."/>
        </authorList>
    </citation>
    <scope>NUCLEOTIDE SEQUENCE [LARGE SCALE GENOMIC DNA]</scope>
    <source>
        <strain evidence="3 4">RD15</strain>
    </source>
</reference>
<dbReference type="Proteomes" id="UP000192652">
    <property type="component" value="Unassembled WGS sequence"/>
</dbReference>
<accession>A0ABX3PHE7</accession>
<dbReference type="EMBL" id="MSPX01000002">
    <property type="protein sequence ID" value="OQP87571.1"/>
    <property type="molecule type" value="Genomic_DNA"/>
</dbReference>
<dbReference type="CDD" id="cd01029">
    <property type="entry name" value="TOPRIM_primases"/>
    <property type="match status" value="1"/>
</dbReference>
<dbReference type="Pfam" id="PF23639">
    <property type="entry name" value="DUF7146"/>
    <property type="match status" value="1"/>
</dbReference>
<keyword evidence="4" id="KW-1185">Reference proteome</keyword>
<sequence length="292" mass="30551">MSEARRIVSALKGHWHGRYGLACCPAHADRTPSLSIRDAGERLLLRCHAGCGFSDILGALRGLGIVAGGGDYSPPSAEDWEAIRREDEEHARKQEARALECWRASEPIGGTPAETYLRARGITCALPDSLRYHSDCYHPSTARLPAMVALVEGAERFAVHRTYLRADGLGKADADPQKAMLGAVGGGAVRLTSGGGRLAVCEGIETGLSLASGLIHGSPTIWAALSTSGMKRLALPAVPGSLLIATDGDEPGRAAGNVLAESATVAGWSVSILPAPNGRDFNDILLMKGRAA</sequence>
<comment type="caution">
    <text evidence="3">The sequence shown here is derived from an EMBL/GenBank/DDBJ whole genome shotgun (WGS) entry which is preliminary data.</text>
</comment>
<feature type="domain" description="Toprim" evidence="1">
    <location>
        <begin position="198"/>
        <end position="290"/>
    </location>
</feature>
<dbReference type="InterPro" id="IPR034154">
    <property type="entry name" value="TOPRIM_DnaG/twinkle"/>
</dbReference>
<organism evidence="3 4">
    <name type="scientific">Xaviernesmea rhizosphaerae</name>
    <dbReference type="NCBI Taxonomy" id="1672749"/>
    <lineage>
        <taxon>Bacteria</taxon>
        <taxon>Pseudomonadati</taxon>
        <taxon>Pseudomonadota</taxon>
        <taxon>Alphaproteobacteria</taxon>
        <taxon>Hyphomicrobiales</taxon>
        <taxon>Rhizobiaceae</taxon>
        <taxon>Rhizobium/Agrobacterium group</taxon>
        <taxon>Xaviernesmea</taxon>
    </lineage>
</organism>
<evidence type="ECO:0000313" key="3">
    <source>
        <dbReference type="EMBL" id="OQP87571.1"/>
    </source>
</evidence>
<feature type="domain" description="DUF7146" evidence="2">
    <location>
        <begin position="93"/>
        <end position="191"/>
    </location>
</feature>
<protein>
    <recommendedName>
        <fullName evidence="5">Toprim domain-containing protein</fullName>
    </recommendedName>
</protein>
<name>A0ABX3PHE7_9HYPH</name>
<evidence type="ECO:0008006" key="5">
    <source>
        <dbReference type="Google" id="ProtNLM"/>
    </source>
</evidence>
<gene>
    <name evidence="3" type="ORF">BTR14_03095</name>
</gene>
<proteinExistence type="predicted"/>
<evidence type="ECO:0000313" key="4">
    <source>
        <dbReference type="Proteomes" id="UP000192652"/>
    </source>
</evidence>
<evidence type="ECO:0000259" key="2">
    <source>
        <dbReference type="Pfam" id="PF23639"/>
    </source>
</evidence>
<dbReference type="InterPro" id="IPR055570">
    <property type="entry name" value="DUF7146"/>
</dbReference>
<dbReference type="Pfam" id="PF13362">
    <property type="entry name" value="Toprim_3"/>
    <property type="match status" value="1"/>
</dbReference>
<dbReference type="InterPro" id="IPR006171">
    <property type="entry name" value="TOPRIM_dom"/>
</dbReference>
<dbReference type="RefSeq" id="WP_081173724.1">
    <property type="nucleotide sequence ID" value="NZ_MSPX01000002.1"/>
</dbReference>